<accession>A0A6J8EDG2</accession>
<dbReference type="SUPFAM" id="SSF49842">
    <property type="entry name" value="TNF-like"/>
    <property type="match status" value="1"/>
</dbReference>
<dbReference type="Gene3D" id="2.60.120.40">
    <property type="match status" value="1"/>
</dbReference>
<organism evidence="2 3">
    <name type="scientific">Mytilus coruscus</name>
    <name type="common">Sea mussel</name>
    <dbReference type="NCBI Taxonomy" id="42192"/>
    <lineage>
        <taxon>Eukaryota</taxon>
        <taxon>Metazoa</taxon>
        <taxon>Spiralia</taxon>
        <taxon>Lophotrochozoa</taxon>
        <taxon>Mollusca</taxon>
        <taxon>Bivalvia</taxon>
        <taxon>Autobranchia</taxon>
        <taxon>Pteriomorphia</taxon>
        <taxon>Mytilida</taxon>
        <taxon>Mytiloidea</taxon>
        <taxon>Mytilidae</taxon>
        <taxon>Mytilinae</taxon>
        <taxon>Mytilus</taxon>
    </lineage>
</organism>
<dbReference type="Proteomes" id="UP000507470">
    <property type="component" value="Unassembled WGS sequence"/>
</dbReference>
<feature type="domain" description="C1q" evidence="1">
    <location>
        <begin position="70"/>
        <end position="162"/>
    </location>
</feature>
<dbReference type="EMBL" id="CACVKT020008942">
    <property type="protein sequence ID" value="CAC5418714.1"/>
    <property type="molecule type" value="Genomic_DNA"/>
</dbReference>
<dbReference type="Pfam" id="PF00386">
    <property type="entry name" value="C1q"/>
    <property type="match status" value="1"/>
</dbReference>
<keyword evidence="3" id="KW-1185">Reference proteome</keyword>
<protein>
    <recommendedName>
        <fullName evidence="1">C1q domain-containing protein</fullName>
    </recommendedName>
</protein>
<sequence>MVYIETRLELNIDKLNVTTQNQIEQLDRTFKNYEKQQNKTLDLVMQQIHSNSLDVVIAACHTSGPDTKLSTGTFIKFDNVKTVHGYSDVSSFTSTGQFKCEISGFYFISAFIASDTDSAGFQIMKNSHTLAIGWHNQRPSGWSRSASSFIALDTQKDDNTWI</sequence>
<reference evidence="2 3" key="1">
    <citation type="submission" date="2020-06" db="EMBL/GenBank/DDBJ databases">
        <authorList>
            <person name="Li R."/>
            <person name="Bekaert M."/>
        </authorList>
    </citation>
    <scope>NUCLEOTIDE SEQUENCE [LARGE SCALE GENOMIC DNA]</scope>
    <source>
        <strain evidence="3">wild</strain>
    </source>
</reference>
<dbReference type="InterPro" id="IPR001073">
    <property type="entry name" value="C1q_dom"/>
</dbReference>
<evidence type="ECO:0000259" key="1">
    <source>
        <dbReference type="Pfam" id="PF00386"/>
    </source>
</evidence>
<dbReference type="InterPro" id="IPR008983">
    <property type="entry name" value="Tumour_necrosis_fac-like_dom"/>
</dbReference>
<gene>
    <name evidence="2" type="ORF">MCOR_51131</name>
</gene>
<dbReference type="OrthoDB" id="10574129at2759"/>
<evidence type="ECO:0000313" key="2">
    <source>
        <dbReference type="EMBL" id="CAC5418714.1"/>
    </source>
</evidence>
<name>A0A6J8EDG2_MYTCO</name>
<dbReference type="AlphaFoldDB" id="A0A6J8EDG2"/>
<proteinExistence type="predicted"/>
<evidence type="ECO:0000313" key="3">
    <source>
        <dbReference type="Proteomes" id="UP000507470"/>
    </source>
</evidence>